<comment type="caution">
    <text evidence="3">The sequence shown here is derived from an EMBL/GenBank/DDBJ whole genome shotgun (WGS) entry which is preliminary data.</text>
</comment>
<dbReference type="PRINTS" id="PR01438">
    <property type="entry name" value="UNVRSLSTRESS"/>
</dbReference>
<dbReference type="EMBL" id="JAMQGM010000018">
    <property type="protein sequence ID" value="MCM2577424.1"/>
    <property type="molecule type" value="Genomic_DNA"/>
</dbReference>
<name>A0ABT0X4S7_9ACTN</name>
<dbReference type="PANTHER" id="PTHR46268:SF6">
    <property type="entry name" value="UNIVERSAL STRESS PROTEIN UP12"/>
    <property type="match status" value="1"/>
</dbReference>
<evidence type="ECO:0000259" key="2">
    <source>
        <dbReference type="Pfam" id="PF00582"/>
    </source>
</evidence>
<feature type="domain" description="UspA" evidence="2">
    <location>
        <begin position="146"/>
        <end position="284"/>
    </location>
</feature>
<comment type="similarity">
    <text evidence="1">Belongs to the universal stress protein A family.</text>
</comment>
<organism evidence="3 4">
    <name type="scientific">Streptomyces meridianus</name>
    <dbReference type="NCBI Taxonomy" id="2938945"/>
    <lineage>
        <taxon>Bacteria</taxon>
        <taxon>Bacillati</taxon>
        <taxon>Actinomycetota</taxon>
        <taxon>Actinomycetes</taxon>
        <taxon>Kitasatosporales</taxon>
        <taxon>Streptomycetaceae</taxon>
        <taxon>Streptomyces</taxon>
    </lineage>
</organism>
<evidence type="ECO:0000313" key="3">
    <source>
        <dbReference type="EMBL" id="MCM2577424.1"/>
    </source>
</evidence>
<evidence type="ECO:0000313" key="4">
    <source>
        <dbReference type="Proteomes" id="UP001167160"/>
    </source>
</evidence>
<dbReference type="Pfam" id="PF00582">
    <property type="entry name" value="Usp"/>
    <property type="match status" value="2"/>
</dbReference>
<dbReference type="InterPro" id="IPR006015">
    <property type="entry name" value="Universal_stress_UspA"/>
</dbReference>
<accession>A0ABT0X4S7</accession>
<dbReference type="InterPro" id="IPR006016">
    <property type="entry name" value="UspA"/>
</dbReference>
<dbReference type="InterPro" id="IPR014729">
    <property type="entry name" value="Rossmann-like_a/b/a_fold"/>
</dbReference>
<feature type="domain" description="UspA" evidence="2">
    <location>
        <begin position="5"/>
        <end position="136"/>
    </location>
</feature>
<proteinExistence type="inferred from homology"/>
<protein>
    <submittedName>
        <fullName evidence="3">Universal stress protein</fullName>
    </submittedName>
</protein>
<keyword evidence="4" id="KW-1185">Reference proteome</keyword>
<evidence type="ECO:0000256" key="1">
    <source>
        <dbReference type="ARBA" id="ARBA00008791"/>
    </source>
</evidence>
<reference evidence="3" key="1">
    <citation type="journal article" date="2023" name="Int. J. Syst. Evol. Microbiol.">
        <title>Streptomyces meridianus sp. nov. isolated from brackish water of the Tagus estuary in Alcochete, Portugal.</title>
        <authorList>
            <person name="Santos J.D.N."/>
            <person name="Klimek D."/>
            <person name="Calusinska M."/>
            <person name="Lobo Da Cunha A."/>
            <person name="Catita J."/>
            <person name="Goncalves H."/>
            <person name="Gonzalez I."/>
            <person name="Reyes F."/>
            <person name="Lage O.M."/>
        </authorList>
    </citation>
    <scope>NUCLEOTIDE SEQUENCE</scope>
    <source>
        <strain evidence="3">MTZ3.1</strain>
    </source>
</reference>
<dbReference type="Proteomes" id="UP001167160">
    <property type="component" value="Unassembled WGS sequence"/>
</dbReference>
<sequence length="286" mass="30929">MEPVITAGLDGSSESLAAARWAAGEAQLRTRPLRLMHAWILLAPPGPEGTADSDQNYWSRRIVDDAEQVVHEQFPGLPVVKDLVADDPGEALVAAAEQSEMLVLGSRGLEALTSYFLGDTGLHVMTRAERPVVLVRTGEPSPAAGKVALAMNLHGSCDELIDFAFDTAARRGAGLRVVHGLHRHPHIHAPWGRSADAEQEMTNEKLHEMRDALRPWREKYPSVPVEESVRAQGGAARAVVQAAGDSSLLVIGRRRHPHRTIRPHLGPVLQAAVHHAPCPVAVVPHD</sequence>
<dbReference type="PANTHER" id="PTHR46268">
    <property type="entry name" value="STRESS RESPONSE PROTEIN NHAX"/>
    <property type="match status" value="1"/>
</dbReference>
<dbReference type="SUPFAM" id="SSF52402">
    <property type="entry name" value="Adenine nucleotide alpha hydrolases-like"/>
    <property type="match status" value="2"/>
</dbReference>
<gene>
    <name evidence="3" type="ORF">M1E25_08665</name>
</gene>
<dbReference type="Gene3D" id="3.40.50.620">
    <property type="entry name" value="HUPs"/>
    <property type="match status" value="2"/>
</dbReference>
<dbReference type="RefSeq" id="WP_251412214.1">
    <property type="nucleotide sequence ID" value="NZ_JAMQGM010000018.1"/>
</dbReference>